<dbReference type="Pfam" id="PF13601">
    <property type="entry name" value="HTH_34"/>
    <property type="match status" value="1"/>
</dbReference>
<accession>A0ABV3M6N7</accession>
<evidence type="ECO:0000313" key="3">
    <source>
        <dbReference type="Proteomes" id="UP001553843"/>
    </source>
</evidence>
<dbReference type="PANTHER" id="PTHR37318:SF1">
    <property type="entry name" value="BSL7504 PROTEIN"/>
    <property type="match status" value="1"/>
</dbReference>
<protein>
    <submittedName>
        <fullName evidence="2">Transcriptional regulator</fullName>
    </submittedName>
</protein>
<dbReference type="RefSeq" id="WP_359773528.1">
    <property type="nucleotide sequence ID" value="NZ_JBEYRR010000001.1"/>
</dbReference>
<organism evidence="2 3">
    <name type="scientific">Streptomyces huasconensis</name>
    <dbReference type="NCBI Taxonomy" id="1854574"/>
    <lineage>
        <taxon>Bacteria</taxon>
        <taxon>Bacillati</taxon>
        <taxon>Actinomycetota</taxon>
        <taxon>Actinomycetes</taxon>
        <taxon>Kitasatosporales</taxon>
        <taxon>Streptomycetaceae</taxon>
        <taxon>Streptomyces</taxon>
    </lineage>
</organism>
<gene>
    <name evidence="2" type="ORF">AB0887_33845</name>
</gene>
<name>A0ABV3M6N7_9ACTN</name>
<comment type="caution">
    <text evidence="2">The sequence shown here is derived from an EMBL/GenBank/DDBJ whole genome shotgun (WGS) entry which is preliminary data.</text>
</comment>
<dbReference type="InterPro" id="IPR027395">
    <property type="entry name" value="WH_DNA-bd_dom"/>
</dbReference>
<dbReference type="EMBL" id="JBEYRS010000020">
    <property type="protein sequence ID" value="MEW2366921.1"/>
    <property type="molecule type" value="Genomic_DNA"/>
</dbReference>
<reference evidence="2 3" key="1">
    <citation type="submission" date="2024-06" db="EMBL/GenBank/DDBJ databases">
        <title>The Natural Products Discovery Center: Release of the First 8490 Sequenced Strains for Exploring Actinobacteria Biosynthetic Diversity.</title>
        <authorList>
            <person name="Kalkreuter E."/>
            <person name="Kautsar S.A."/>
            <person name="Yang D."/>
            <person name="Bader C.D."/>
            <person name="Teijaro C.N."/>
            <person name="Fluegel L."/>
            <person name="Davis C.M."/>
            <person name="Simpson J.R."/>
            <person name="Lauterbach L."/>
            <person name="Steele A.D."/>
            <person name="Gui C."/>
            <person name="Meng S."/>
            <person name="Li G."/>
            <person name="Viehrig K."/>
            <person name="Ye F."/>
            <person name="Su P."/>
            <person name="Kiefer A.F."/>
            <person name="Nichols A."/>
            <person name="Cepeda A.J."/>
            <person name="Yan W."/>
            <person name="Fan B."/>
            <person name="Jiang Y."/>
            <person name="Adhikari A."/>
            <person name="Zheng C.-J."/>
            <person name="Schuster L."/>
            <person name="Cowan T.M."/>
            <person name="Smanski M.J."/>
            <person name="Chevrette M.G."/>
            <person name="De Carvalho L.P.S."/>
            <person name="Shen B."/>
        </authorList>
    </citation>
    <scope>NUCLEOTIDE SEQUENCE [LARGE SCALE GENOMIC DNA]</scope>
    <source>
        <strain evidence="2 3">NPDC047833</strain>
    </source>
</reference>
<dbReference type="Gene3D" id="1.10.10.10">
    <property type="entry name" value="Winged helix-like DNA-binding domain superfamily/Winged helix DNA-binding domain"/>
    <property type="match status" value="1"/>
</dbReference>
<dbReference type="SUPFAM" id="SSF46785">
    <property type="entry name" value="Winged helix' DNA-binding domain"/>
    <property type="match status" value="1"/>
</dbReference>
<dbReference type="InterPro" id="IPR036390">
    <property type="entry name" value="WH_DNA-bd_sf"/>
</dbReference>
<evidence type="ECO:0000313" key="2">
    <source>
        <dbReference type="EMBL" id="MEW2366921.1"/>
    </source>
</evidence>
<sequence length="119" mass="13764">MTHEQPRTRLVTVMHSPMRLAILGSLRHVQQVTFADLREALDLSAAELSRQLAILEKAELVEIAKLRELRRPVTQVRLSESGRERFEEYLRHLRQVVQEDVQEDVREDVQGDGVQEDAP</sequence>
<keyword evidence="3" id="KW-1185">Reference proteome</keyword>
<dbReference type="Proteomes" id="UP001553843">
    <property type="component" value="Unassembled WGS sequence"/>
</dbReference>
<proteinExistence type="predicted"/>
<evidence type="ECO:0000259" key="1">
    <source>
        <dbReference type="Pfam" id="PF13601"/>
    </source>
</evidence>
<dbReference type="InterPro" id="IPR036388">
    <property type="entry name" value="WH-like_DNA-bd_sf"/>
</dbReference>
<dbReference type="CDD" id="cd00090">
    <property type="entry name" value="HTH_ARSR"/>
    <property type="match status" value="1"/>
</dbReference>
<dbReference type="PANTHER" id="PTHR37318">
    <property type="entry name" value="BSL7504 PROTEIN"/>
    <property type="match status" value="1"/>
</dbReference>
<dbReference type="InterPro" id="IPR011991">
    <property type="entry name" value="ArsR-like_HTH"/>
</dbReference>
<feature type="domain" description="Winged helix DNA-binding" evidence="1">
    <location>
        <begin position="19"/>
        <end position="97"/>
    </location>
</feature>